<feature type="compositionally biased region" description="Polar residues" evidence="1">
    <location>
        <begin position="654"/>
        <end position="679"/>
    </location>
</feature>
<protein>
    <submittedName>
        <fullName evidence="2">Uncharacterized protein</fullName>
    </submittedName>
</protein>
<feature type="region of interest" description="Disordered" evidence="1">
    <location>
        <begin position="883"/>
        <end position="946"/>
    </location>
</feature>
<feature type="region of interest" description="Disordered" evidence="1">
    <location>
        <begin position="804"/>
        <end position="867"/>
    </location>
</feature>
<feature type="compositionally biased region" description="Basic residues" evidence="1">
    <location>
        <begin position="603"/>
        <end position="613"/>
    </location>
</feature>
<feature type="compositionally biased region" description="Basic and acidic residues" evidence="1">
    <location>
        <begin position="808"/>
        <end position="820"/>
    </location>
</feature>
<feature type="compositionally biased region" description="Low complexity" evidence="1">
    <location>
        <begin position="593"/>
        <end position="602"/>
    </location>
</feature>
<feature type="region of interest" description="Disordered" evidence="1">
    <location>
        <begin position="1"/>
        <end position="72"/>
    </location>
</feature>
<name>A0ABR1YLE6_9PEZI</name>
<feature type="region of interest" description="Disordered" evidence="1">
    <location>
        <begin position="722"/>
        <end position="749"/>
    </location>
</feature>
<evidence type="ECO:0000313" key="3">
    <source>
        <dbReference type="Proteomes" id="UP001492380"/>
    </source>
</evidence>
<feature type="compositionally biased region" description="Basic and acidic residues" evidence="1">
    <location>
        <begin position="564"/>
        <end position="574"/>
    </location>
</feature>
<evidence type="ECO:0000256" key="1">
    <source>
        <dbReference type="SAM" id="MobiDB-lite"/>
    </source>
</evidence>
<reference evidence="2 3" key="1">
    <citation type="submission" date="2024-04" db="EMBL/GenBank/DDBJ databases">
        <title>Phyllosticta paracitricarpa is synonymous to the EU quarantine fungus P. citricarpa based on phylogenomic analyses.</title>
        <authorList>
            <consortium name="Lawrence Berkeley National Laboratory"/>
            <person name="Van Ingen-Buijs V.A."/>
            <person name="Van Westerhoven A.C."/>
            <person name="Haridas S."/>
            <person name="Skiadas P."/>
            <person name="Martin F."/>
            <person name="Groenewald J.Z."/>
            <person name="Crous P.W."/>
            <person name="Seidl M.F."/>
        </authorList>
    </citation>
    <scope>NUCLEOTIDE SEQUENCE [LARGE SCALE GENOMIC DNA]</scope>
    <source>
        <strain evidence="2 3">CBS 123374</strain>
    </source>
</reference>
<feature type="region of interest" description="Disordered" evidence="1">
    <location>
        <begin position="470"/>
        <end position="494"/>
    </location>
</feature>
<keyword evidence="3" id="KW-1185">Reference proteome</keyword>
<feature type="region of interest" description="Disordered" evidence="1">
    <location>
        <begin position="507"/>
        <end position="574"/>
    </location>
</feature>
<gene>
    <name evidence="2" type="ORF">HDK90DRAFT_511178</name>
</gene>
<feature type="compositionally biased region" description="Polar residues" evidence="1">
    <location>
        <begin position="848"/>
        <end position="867"/>
    </location>
</feature>
<feature type="compositionally biased region" description="Basic residues" evidence="1">
    <location>
        <begin position="890"/>
        <end position="900"/>
    </location>
</feature>
<organism evidence="2 3">
    <name type="scientific">Phyllosticta capitalensis</name>
    <dbReference type="NCBI Taxonomy" id="121624"/>
    <lineage>
        <taxon>Eukaryota</taxon>
        <taxon>Fungi</taxon>
        <taxon>Dikarya</taxon>
        <taxon>Ascomycota</taxon>
        <taxon>Pezizomycotina</taxon>
        <taxon>Dothideomycetes</taxon>
        <taxon>Dothideomycetes incertae sedis</taxon>
        <taxon>Botryosphaeriales</taxon>
        <taxon>Phyllostictaceae</taxon>
        <taxon>Phyllosticta</taxon>
    </lineage>
</organism>
<dbReference type="EMBL" id="JBBWRZ010000006">
    <property type="protein sequence ID" value="KAK8233328.1"/>
    <property type="molecule type" value="Genomic_DNA"/>
</dbReference>
<feature type="compositionally biased region" description="Low complexity" evidence="1">
    <location>
        <begin position="26"/>
        <end position="38"/>
    </location>
</feature>
<feature type="compositionally biased region" description="Polar residues" evidence="1">
    <location>
        <begin position="519"/>
        <end position="530"/>
    </location>
</feature>
<feature type="compositionally biased region" description="Polar residues" evidence="1">
    <location>
        <begin position="548"/>
        <end position="562"/>
    </location>
</feature>
<feature type="region of interest" description="Disordered" evidence="1">
    <location>
        <begin position="588"/>
        <end position="691"/>
    </location>
</feature>
<accession>A0ABR1YLE6</accession>
<feature type="compositionally biased region" description="Polar residues" evidence="1">
    <location>
        <begin position="471"/>
        <end position="481"/>
    </location>
</feature>
<evidence type="ECO:0000313" key="2">
    <source>
        <dbReference type="EMBL" id="KAK8233328.1"/>
    </source>
</evidence>
<sequence length="946" mass="102536">MTLKFSSKFRHGRGGRSHRFDKLEDANASESACAAAAAPPLDSFNATANLPPATTPDPHDSRSRAASRTSAARRSVAGYQNLTFSDVQQLTNVLSHAPSPAISWQSPMWATYARFTRQQIEELPAHLRCKSNSPFSSRFWMSGASKSSNQDSSDGCLCKLHSQLNVDLVRSIFAFLQREIEDHIPAILDPLSDAGRLTRQHEEVMNALSTVPALWAAASSCPERTQQETAAAAATASGADGPFRDIRRRLGGRRDSMISPNGSGGTPRMYSVASSLQSTLSLSTSASMSKLLSMSTNTAAAPPTAQQQQFHRRSCLACAVAQIGSSPAIIFALRVGILARSQTEPNRRGVRITFVECWMEHLYSASEDGADRVARVMRESFELGMQLRGLYRRLSIERERLRIDDSEDPVDMTIREWNDNKAASRKGAAAAPTSTTTTGFWVDLGHKANHAWPFKTRGRGSNLSMFDLARSHSTTQKQQQRGPPPNKTAAPRTRNSNYSMFDLARSHSTTANNNNNNNGPSLSKHSSTSRLRAIRAYSSSHLKPRPKTSYTLASRSRSVSSHHQGRDGEGEGEGDRLLHAIRPKTSFFHGSVSLTPRPSLRSLSRRKSSHHTLKPRDSAAAATLLVCPPSPPRGATTTSPGPAVMGESDHRSSKATQTSPHMSASYSHPVTVPSSSSIPKPTFGNKPAAATASHIEKLLPPLPPQHRARKRRHLSLPDALTTMAASPSSSSHHHHHHQQQPQQYHYKHTHPHRRLHRQRGVANLLADGADDAFTHPQMHVHPALRTSRTMVFCIDSASHGGLGAVDGGVREREGAGERKGGSRGVPVVAAVSPPTPPPKSASATTSTMSTLQGGSNGSSKPDANLGLNLNLSLFPRTTSLQRTNTNNHAHSQKQRPRQHVPHQQTGGGGGVVGKGEEEGEAVNDKQKENQNENEAWGCALMKEMGI</sequence>
<feature type="compositionally biased region" description="Basic residues" evidence="1">
    <location>
        <begin position="7"/>
        <end position="17"/>
    </location>
</feature>
<proteinExistence type="predicted"/>
<comment type="caution">
    <text evidence="2">The sequence shown here is derived from an EMBL/GenBank/DDBJ whole genome shotgun (WGS) entry which is preliminary data.</text>
</comment>
<dbReference type="Proteomes" id="UP001492380">
    <property type="component" value="Unassembled WGS sequence"/>
</dbReference>